<dbReference type="EMBL" id="SWFS01000066">
    <property type="protein sequence ID" value="KAA8917074.1"/>
    <property type="molecule type" value="Genomic_DNA"/>
</dbReference>
<organism evidence="3 4">
    <name type="scientific">Trichomonascus ciferrii</name>
    <dbReference type="NCBI Taxonomy" id="44093"/>
    <lineage>
        <taxon>Eukaryota</taxon>
        <taxon>Fungi</taxon>
        <taxon>Dikarya</taxon>
        <taxon>Ascomycota</taxon>
        <taxon>Saccharomycotina</taxon>
        <taxon>Dipodascomycetes</taxon>
        <taxon>Dipodascales</taxon>
        <taxon>Trichomonascaceae</taxon>
        <taxon>Trichomonascus</taxon>
        <taxon>Trichomonascus ciferrii complex</taxon>
    </lineage>
</organism>
<feature type="compositionally biased region" description="Basic and acidic residues" evidence="1">
    <location>
        <begin position="138"/>
        <end position="148"/>
    </location>
</feature>
<name>A0A642VCY4_9ASCO</name>
<comment type="caution">
    <text evidence="3">The sequence shown here is derived from an EMBL/GenBank/DDBJ whole genome shotgun (WGS) entry which is preliminary data.</text>
</comment>
<dbReference type="Gene3D" id="3.90.70.80">
    <property type="match status" value="1"/>
</dbReference>
<feature type="region of interest" description="Disordered" evidence="1">
    <location>
        <begin position="20"/>
        <end position="97"/>
    </location>
</feature>
<reference evidence="3" key="1">
    <citation type="journal article" date="2019" name="G3 (Bethesda)">
        <title>Genome Assemblies of Two Rare Opportunistic Yeast Pathogens: Diutina rugosa (syn. Candida rugosa) and Trichomonascus ciferrii (syn. Candida ciferrii).</title>
        <authorList>
            <person name="Mixao V."/>
            <person name="Saus E."/>
            <person name="Hansen A.P."/>
            <person name="Lass-Florl C."/>
            <person name="Gabaldon T."/>
        </authorList>
    </citation>
    <scope>NUCLEOTIDE SEQUENCE</scope>
    <source>
        <strain evidence="3">CBS 4856</strain>
    </source>
</reference>
<feature type="compositionally biased region" description="Acidic residues" evidence="1">
    <location>
        <begin position="88"/>
        <end position="97"/>
    </location>
</feature>
<proteinExistence type="predicted"/>
<dbReference type="GO" id="GO:0004843">
    <property type="term" value="F:cysteine-type deubiquitinase activity"/>
    <property type="evidence" value="ECO:0007669"/>
    <property type="project" value="TreeGrafter"/>
</dbReference>
<dbReference type="Pfam" id="PF02338">
    <property type="entry name" value="OTU"/>
    <property type="match status" value="1"/>
</dbReference>
<dbReference type="OrthoDB" id="415023at2759"/>
<feature type="compositionally biased region" description="Basic and acidic residues" evidence="1">
    <location>
        <begin position="75"/>
        <end position="87"/>
    </location>
</feature>
<dbReference type="PANTHER" id="PTHR12419">
    <property type="entry name" value="OTU DOMAIN CONTAINING PROTEIN"/>
    <property type="match status" value="1"/>
</dbReference>
<dbReference type="PANTHER" id="PTHR12419:SF10">
    <property type="entry name" value="DEUBIQUITINASE OTUD6B"/>
    <property type="match status" value="1"/>
</dbReference>
<keyword evidence="4" id="KW-1185">Reference proteome</keyword>
<evidence type="ECO:0000259" key="2">
    <source>
        <dbReference type="PROSITE" id="PS50802"/>
    </source>
</evidence>
<dbReference type="AlphaFoldDB" id="A0A642VCY4"/>
<dbReference type="CDD" id="cd22762">
    <property type="entry name" value="OTU_fungi_OTU2-like"/>
    <property type="match status" value="1"/>
</dbReference>
<evidence type="ECO:0000256" key="1">
    <source>
        <dbReference type="SAM" id="MobiDB-lite"/>
    </source>
</evidence>
<feature type="region of interest" description="Disordered" evidence="1">
    <location>
        <begin position="110"/>
        <end position="158"/>
    </location>
</feature>
<protein>
    <recommendedName>
        <fullName evidence="2">OTU domain-containing protein</fullName>
    </recommendedName>
</protein>
<dbReference type="InterPro" id="IPR049771">
    <property type="entry name" value="OTU2-like_OTU"/>
</dbReference>
<feature type="domain" description="OTU" evidence="2">
    <location>
        <begin position="178"/>
        <end position="313"/>
    </location>
</feature>
<dbReference type="PROSITE" id="PS50802">
    <property type="entry name" value="OTU"/>
    <property type="match status" value="1"/>
</dbReference>
<sequence length="313" mass="35811">MVEQVLNETEEEMLARHRKEVRELTATTTGMKKQATKGEKKKKKEISKQIEAMEADLKSRHQNELKALKSGGGGDAKREIDGEQKADEESDDDELNPEDLLAELELADKEKEKVEEKPKEEAQQQGGPKRNRRKEKLAKREEERKKLMEQAASEASGQTDYRRIELENLELLCNRHNLVQYDITPDGHCLFASIADQLKQRHGVEKTVQELRTEAASHIMADPDTYSPFLFDEETLTMKEIEPYCKDLETTAMWGGDMEILALSKIYDCCISVMFSGRSALKVNEEGSKPELKLVYYKHSYGLGEHYNSLRDA</sequence>
<accession>A0A642VCY4</accession>
<dbReference type="Proteomes" id="UP000761534">
    <property type="component" value="Unassembled WGS sequence"/>
</dbReference>
<dbReference type="VEuPathDB" id="FungiDB:TRICI_000746"/>
<gene>
    <name evidence="3" type="ORF">TRICI_000746</name>
</gene>
<dbReference type="InterPro" id="IPR003323">
    <property type="entry name" value="OTU_dom"/>
</dbReference>
<dbReference type="GO" id="GO:0016579">
    <property type="term" value="P:protein deubiquitination"/>
    <property type="evidence" value="ECO:0007669"/>
    <property type="project" value="TreeGrafter"/>
</dbReference>
<dbReference type="InterPro" id="IPR050704">
    <property type="entry name" value="Peptidase_C85-like"/>
</dbReference>
<feature type="compositionally biased region" description="Basic and acidic residues" evidence="1">
    <location>
        <begin position="55"/>
        <end position="67"/>
    </location>
</feature>
<feature type="compositionally biased region" description="Basic and acidic residues" evidence="1">
    <location>
        <begin position="110"/>
        <end position="122"/>
    </location>
</feature>
<dbReference type="SUPFAM" id="SSF54001">
    <property type="entry name" value="Cysteine proteinases"/>
    <property type="match status" value="1"/>
</dbReference>
<evidence type="ECO:0000313" key="4">
    <source>
        <dbReference type="Proteomes" id="UP000761534"/>
    </source>
</evidence>
<dbReference type="InterPro" id="IPR038765">
    <property type="entry name" value="Papain-like_cys_pep_sf"/>
</dbReference>
<evidence type="ECO:0000313" key="3">
    <source>
        <dbReference type="EMBL" id="KAA8917074.1"/>
    </source>
</evidence>